<dbReference type="Proteomes" id="UP000694904">
    <property type="component" value="Chromosome 4"/>
</dbReference>
<keyword evidence="3" id="KW-0808">Transferase</keyword>
<dbReference type="CDD" id="cd02513">
    <property type="entry name" value="CMP-NeuAc_Synthase"/>
    <property type="match status" value="1"/>
</dbReference>
<dbReference type="InterPro" id="IPR003329">
    <property type="entry name" value="Cytidylyl_trans"/>
</dbReference>
<keyword evidence="1" id="KW-0732">Signal</keyword>
<dbReference type="GeneID" id="108614625"/>
<gene>
    <name evidence="3" type="primary">LOC108614625</name>
</gene>
<dbReference type="InterPro" id="IPR029044">
    <property type="entry name" value="Nucleotide-diphossugar_trans"/>
</dbReference>
<organism evidence="2 3">
    <name type="scientific">Drosophila arizonae</name>
    <name type="common">Fruit fly</name>
    <dbReference type="NCBI Taxonomy" id="7263"/>
    <lineage>
        <taxon>Eukaryota</taxon>
        <taxon>Metazoa</taxon>
        <taxon>Ecdysozoa</taxon>
        <taxon>Arthropoda</taxon>
        <taxon>Hexapoda</taxon>
        <taxon>Insecta</taxon>
        <taxon>Pterygota</taxon>
        <taxon>Neoptera</taxon>
        <taxon>Endopterygota</taxon>
        <taxon>Diptera</taxon>
        <taxon>Brachycera</taxon>
        <taxon>Muscomorpha</taxon>
        <taxon>Ephydroidea</taxon>
        <taxon>Drosophilidae</taxon>
        <taxon>Drosophila</taxon>
    </lineage>
</organism>
<feature type="chain" id="PRO_5047000719" evidence="1">
    <location>
        <begin position="19"/>
        <end position="245"/>
    </location>
</feature>
<dbReference type="Pfam" id="PF02348">
    <property type="entry name" value="CTP_transf_3"/>
    <property type="match status" value="1"/>
</dbReference>
<dbReference type="RefSeq" id="XP_017864318.1">
    <property type="nucleotide sequence ID" value="XM_018008829.1"/>
</dbReference>
<sequence>MIALQILCFTLVLQWVTAQVDANSFCSTNDLHALILARGGSKGIPFKNLVEVNGLSLLSRSIITISNSSCFKHIWVSTDDDKIALEAKKYGALVHIRPEEYARDETSSIEAIKEFLEAHQTIQNFALFQCTSVFLKEKYIKEAVDKFQSHDCVFSVKRSHQLRWKLVDKQILPDNFYLEARPRRQDWKGDMVEAGMFYLSKRMLATKGLLQNENCAVVEIAAEDGLEIDTYRDLTVARCIMDNKA</sequence>
<proteinExistence type="predicted"/>
<dbReference type="InterPro" id="IPR050793">
    <property type="entry name" value="CMP-NeuNAc_synthase"/>
</dbReference>
<dbReference type="PANTHER" id="PTHR21485:SF3">
    <property type="entry name" value="N-ACYLNEURAMINATE CYTIDYLYLTRANSFERASE"/>
    <property type="match status" value="1"/>
</dbReference>
<evidence type="ECO:0000256" key="1">
    <source>
        <dbReference type="SAM" id="SignalP"/>
    </source>
</evidence>
<dbReference type="GO" id="GO:0016779">
    <property type="term" value="F:nucleotidyltransferase activity"/>
    <property type="evidence" value="ECO:0007669"/>
    <property type="project" value="UniProtKB-KW"/>
</dbReference>
<reference evidence="2" key="1">
    <citation type="journal article" date="1997" name="Nucleic Acids Res.">
        <title>tRNAscan-SE: a program for improved detection of transfer RNA genes in genomic sequence.</title>
        <authorList>
            <person name="Lowe T.M."/>
            <person name="Eddy S.R."/>
        </authorList>
    </citation>
    <scope>NUCLEOTIDE SEQUENCE [LARGE SCALE GENOMIC DNA]</scope>
</reference>
<name>A0ABM1PAT2_DROAR</name>
<keyword evidence="2" id="KW-1185">Reference proteome</keyword>
<protein>
    <submittedName>
        <fullName evidence="3">N-acylneuraminate cytidylyltransferase</fullName>
    </submittedName>
</protein>
<dbReference type="SUPFAM" id="SSF53448">
    <property type="entry name" value="Nucleotide-diphospho-sugar transferases"/>
    <property type="match status" value="1"/>
</dbReference>
<feature type="signal peptide" evidence="1">
    <location>
        <begin position="1"/>
        <end position="18"/>
    </location>
</feature>
<accession>A0ABM1PAT2</accession>
<reference evidence="2" key="2">
    <citation type="journal article" date="2016" name="G3 (Bethesda)">
        <title>Genome Evolution in Three Species of Cactophilic Drosophila.</title>
        <authorList>
            <person name="Sanchez-Flores A."/>
            <person name="Penazola F."/>
            <person name="Carpinteyro-Ponce J."/>
            <person name="Nazario-Yepiz N."/>
            <person name="Abreu-Goodger C."/>
            <person name="Machado C.A."/>
            <person name="Markow T.A."/>
        </authorList>
    </citation>
    <scope>NUCLEOTIDE SEQUENCE [LARGE SCALE GENOMIC DNA]</scope>
</reference>
<evidence type="ECO:0000313" key="3">
    <source>
        <dbReference type="RefSeq" id="XP_017864318.1"/>
    </source>
</evidence>
<reference evidence="3" key="3">
    <citation type="submission" date="2025-08" db="UniProtKB">
        <authorList>
            <consortium name="RefSeq"/>
        </authorList>
    </citation>
    <scope>IDENTIFICATION</scope>
    <source>
        <tissue evidence="3">Whole organism</tissue>
    </source>
</reference>
<evidence type="ECO:0000313" key="2">
    <source>
        <dbReference type="Proteomes" id="UP000694904"/>
    </source>
</evidence>
<keyword evidence="3" id="KW-0548">Nucleotidyltransferase</keyword>
<dbReference type="PANTHER" id="PTHR21485">
    <property type="entry name" value="HAD SUPERFAMILY MEMBERS CMAS AND KDSC"/>
    <property type="match status" value="1"/>
</dbReference>
<dbReference type="Gene3D" id="3.90.550.10">
    <property type="entry name" value="Spore Coat Polysaccharide Biosynthesis Protein SpsA, Chain A"/>
    <property type="match status" value="1"/>
</dbReference>